<feature type="domain" description="Exoribonuclease phosphorolytic" evidence="7">
    <location>
        <begin position="38"/>
        <end position="206"/>
    </location>
</feature>
<dbReference type="PANTHER" id="PTHR11097">
    <property type="entry name" value="EXOSOME COMPLEX EXONUCLEASE RIBOSOMAL RNA PROCESSING PROTEIN"/>
    <property type="match status" value="1"/>
</dbReference>
<dbReference type="InterPro" id="IPR050590">
    <property type="entry name" value="Exosome_comp_Rrp42_subfam"/>
</dbReference>
<dbReference type="Proteomes" id="UP000288859">
    <property type="component" value="Unassembled WGS sequence"/>
</dbReference>
<proteinExistence type="inferred from homology"/>
<organism evidence="8 9">
    <name type="scientific">Exophiala mesophila</name>
    <name type="common">Black yeast-like fungus</name>
    <dbReference type="NCBI Taxonomy" id="212818"/>
    <lineage>
        <taxon>Eukaryota</taxon>
        <taxon>Fungi</taxon>
        <taxon>Dikarya</taxon>
        <taxon>Ascomycota</taxon>
        <taxon>Pezizomycotina</taxon>
        <taxon>Eurotiomycetes</taxon>
        <taxon>Chaetothyriomycetidae</taxon>
        <taxon>Chaetothyriales</taxon>
        <taxon>Herpotrichiellaceae</taxon>
        <taxon>Exophiala</taxon>
    </lineage>
</organism>
<gene>
    <name evidence="8" type="ORF">B0A52_00445</name>
</gene>
<comment type="subcellular location">
    <subcellularLocation>
        <location evidence="1">Cytoplasm</location>
    </subcellularLocation>
    <subcellularLocation>
        <location evidence="2">Nucleus</location>
        <location evidence="2">Nucleolus</location>
    </subcellularLocation>
</comment>
<dbReference type="Pfam" id="PF01138">
    <property type="entry name" value="RNase_PH"/>
    <property type="match status" value="1"/>
</dbReference>
<evidence type="ECO:0000256" key="1">
    <source>
        <dbReference type="ARBA" id="ARBA00004496"/>
    </source>
</evidence>
<dbReference type="GO" id="GO:0071028">
    <property type="term" value="P:nuclear mRNA surveillance"/>
    <property type="evidence" value="ECO:0007669"/>
    <property type="project" value="TreeGrafter"/>
</dbReference>
<evidence type="ECO:0000256" key="3">
    <source>
        <dbReference type="ARBA" id="ARBA00006678"/>
    </source>
</evidence>
<dbReference type="GO" id="GO:0071038">
    <property type="term" value="P:TRAMP-dependent tRNA surveillance pathway"/>
    <property type="evidence" value="ECO:0007669"/>
    <property type="project" value="TreeGrafter"/>
</dbReference>
<reference evidence="8 9" key="1">
    <citation type="submission" date="2017-03" db="EMBL/GenBank/DDBJ databases">
        <title>Genomes of endolithic fungi from Antarctica.</title>
        <authorList>
            <person name="Coleine C."/>
            <person name="Masonjones S."/>
            <person name="Stajich J.E."/>
        </authorList>
    </citation>
    <scope>NUCLEOTIDE SEQUENCE [LARGE SCALE GENOMIC DNA]</scope>
    <source>
        <strain evidence="8 9">CCFEE 6314</strain>
    </source>
</reference>
<dbReference type="OrthoDB" id="272245at2759"/>
<dbReference type="GO" id="GO:0000467">
    <property type="term" value="P:exonucleolytic trimming to generate mature 3'-end of 5.8S rRNA from tricistronic rRNA transcript (SSU-rRNA, 5.8S rRNA, LSU-rRNA)"/>
    <property type="evidence" value="ECO:0007669"/>
    <property type="project" value="TreeGrafter"/>
</dbReference>
<name>A0A438NK33_EXOME</name>
<dbReference type="GO" id="GO:0000177">
    <property type="term" value="C:cytoplasmic exosome (RNase complex)"/>
    <property type="evidence" value="ECO:0007669"/>
    <property type="project" value="TreeGrafter"/>
</dbReference>
<dbReference type="Gene3D" id="3.30.230.70">
    <property type="entry name" value="GHMP Kinase, N-terminal domain"/>
    <property type="match status" value="1"/>
</dbReference>
<evidence type="ECO:0000256" key="4">
    <source>
        <dbReference type="ARBA" id="ARBA00022490"/>
    </source>
</evidence>
<dbReference type="GO" id="GO:0016075">
    <property type="term" value="P:rRNA catabolic process"/>
    <property type="evidence" value="ECO:0007669"/>
    <property type="project" value="TreeGrafter"/>
</dbReference>
<dbReference type="AlphaFoldDB" id="A0A438NK33"/>
<dbReference type="GO" id="GO:0034476">
    <property type="term" value="P:U5 snRNA 3'-end processing"/>
    <property type="evidence" value="ECO:0007669"/>
    <property type="project" value="TreeGrafter"/>
</dbReference>
<dbReference type="GO" id="GO:0034475">
    <property type="term" value="P:U4 snRNA 3'-end processing"/>
    <property type="evidence" value="ECO:0007669"/>
    <property type="project" value="TreeGrafter"/>
</dbReference>
<dbReference type="SUPFAM" id="SSF54211">
    <property type="entry name" value="Ribosomal protein S5 domain 2-like"/>
    <property type="match status" value="1"/>
</dbReference>
<dbReference type="GO" id="GO:0035925">
    <property type="term" value="F:mRNA 3'-UTR AU-rich region binding"/>
    <property type="evidence" value="ECO:0007669"/>
    <property type="project" value="TreeGrafter"/>
</dbReference>
<keyword evidence="4" id="KW-0963">Cytoplasm</keyword>
<comment type="similarity">
    <text evidence="3">Belongs to the RNase PH family.</text>
</comment>
<dbReference type="GO" id="GO:0071035">
    <property type="term" value="P:nuclear polyadenylation-dependent rRNA catabolic process"/>
    <property type="evidence" value="ECO:0007669"/>
    <property type="project" value="TreeGrafter"/>
</dbReference>
<dbReference type="InterPro" id="IPR001247">
    <property type="entry name" value="ExoRNase_PH_dom1"/>
</dbReference>
<dbReference type="GO" id="GO:0005730">
    <property type="term" value="C:nucleolus"/>
    <property type="evidence" value="ECO:0007669"/>
    <property type="project" value="UniProtKB-SubCell"/>
</dbReference>
<evidence type="ECO:0000313" key="9">
    <source>
        <dbReference type="Proteomes" id="UP000288859"/>
    </source>
</evidence>
<dbReference type="GO" id="GO:0034473">
    <property type="term" value="P:U1 snRNA 3'-end processing"/>
    <property type="evidence" value="ECO:0007669"/>
    <property type="project" value="TreeGrafter"/>
</dbReference>
<evidence type="ECO:0000256" key="5">
    <source>
        <dbReference type="ARBA" id="ARBA00022835"/>
    </source>
</evidence>
<accession>A0A438NK33</accession>
<dbReference type="InterPro" id="IPR020568">
    <property type="entry name" value="Ribosomal_Su5_D2-typ_SF"/>
</dbReference>
<sequence>MPSLTTSLPFSPAELAYLHTSLASVPPLRPDARQSSTDFRPLRAETGILPAVNGSAHVGFSDGREAIVGVKLEVEKTPRNPALAAAESLVVDGAMELDGQDQDQEQESGTPQGNPEWVTLNLTLPGLRDDDTNLVFLEEMLREPLVVSSTSSSQSPSLQDKLVINHRWHWHIYIDVLLISPHGLASYPLPLLSMATHLALRDTRVPKLASQGEEDPIANDDWMASTFLYPRESASHPQTTSQATEKPPVTLLVVVVGESVIFDPSREELAVADAVVAVSVGVGGPDGKDLRLLATRMINTPARDTMKGVPQSGEVQEGIDIPGVWKPRVGGIKRSVLKSVIKEVFAGGVAKDVLDGLDGFIGLES</sequence>
<keyword evidence="5" id="KW-0271">Exosome</keyword>
<evidence type="ECO:0000313" key="8">
    <source>
        <dbReference type="EMBL" id="RVX76088.1"/>
    </source>
</evidence>
<dbReference type="EMBL" id="NAJM01000001">
    <property type="protein sequence ID" value="RVX76088.1"/>
    <property type="molecule type" value="Genomic_DNA"/>
</dbReference>
<dbReference type="PANTHER" id="PTHR11097:SF8">
    <property type="entry name" value="EXOSOME COMPLEX COMPONENT RRP42"/>
    <property type="match status" value="1"/>
</dbReference>
<dbReference type="VEuPathDB" id="FungiDB:PV10_01573"/>
<protein>
    <recommendedName>
        <fullName evidence="6">Ribosomal RNA-processing protein 42</fullName>
    </recommendedName>
</protein>
<comment type="caution">
    <text evidence="8">The sequence shown here is derived from an EMBL/GenBank/DDBJ whole genome shotgun (WGS) entry which is preliminary data.</text>
</comment>
<evidence type="ECO:0000256" key="6">
    <source>
        <dbReference type="ARBA" id="ARBA00042523"/>
    </source>
</evidence>
<dbReference type="InterPro" id="IPR027408">
    <property type="entry name" value="PNPase/RNase_PH_dom_sf"/>
</dbReference>
<evidence type="ECO:0000259" key="7">
    <source>
        <dbReference type="Pfam" id="PF01138"/>
    </source>
</evidence>
<dbReference type="GO" id="GO:0000176">
    <property type="term" value="C:nuclear exosome (RNase complex)"/>
    <property type="evidence" value="ECO:0007669"/>
    <property type="project" value="UniProtKB-ARBA"/>
</dbReference>
<evidence type="ECO:0000256" key="2">
    <source>
        <dbReference type="ARBA" id="ARBA00004604"/>
    </source>
</evidence>